<protein>
    <submittedName>
        <fullName evidence="6">Uncharacterized protein</fullName>
    </submittedName>
</protein>
<gene>
    <name evidence="6" type="ORF">COCON_G00075490</name>
</gene>
<keyword evidence="7" id="KW-1185">Reference proteome</keyword>
<evidence type="ECO:0000256" key="5">
    <source>
        <dbReference type="SAM" id="SignalP"/>
    </source>
</evidence>
<feature type="chain" id="PRO_5040127844" evidence="5">
    <location>
        <begin position="19"/>
        <end position="188"/>
    </location>
</feature>
<dbReference type="PANTHER" id="PTHR11967:SF2">
    <property type="entry name" value="ALPHA-1-ACID GLYCOPROTEIN 1"/>
    <property type="match status" value="1"/>
</dbReference>
<evidence type="ECO:0000256" key="1">
    <source>
        <dbReference type="ARBA" id="ARBA00004613"/>
    </source>
</evidence>
<dbReference type="InterPro" id="IPR012674">
    <property type="entry name" value="Calycin"/>
</dbReference>
<dbReference type="SUPFAM" id="SSF50814">
    <property type="entry name" value="Lipocalins"/>
    <property type="match status" value="1"/>
</dbReference>
<evidence type="ECO:0000256" key="3">
    <source>
        <dbReference type="ARBA" id="ARBA00022729"/>
    </source>
</evidence>
<evidence type="ECO:0000313" key="6">
    <source>
        <dbReference type="EMBL" id="KAJ8275797.1"/>
    </source>
</evidence>
<comment type="subcellular location">
    <subcellularLocation>
        <location evidence="1">Secreted</location>
    </subcellularLocation>
</comment>
<dbReference type="Proteomes" id="UP001152803">
    <property type="component" value="Unassembled WGS sequence"/>
</dbReference>
<evidence type="ECO:0000313" key="7">
    <source>
        <dbReference type="Proteomes" id="UP001152803"/>
    </source>
</evidence>
<comment type="caution">
    <text evidence="6">The sequence shown here is derived from an EMBL/GenBank/DDBJ whole genome shotgun (WGS) entry which is preliminary data.</text>
</comment>
<dbReference type="AlphaFoldDB" id="A0A9Q1I207"/>
<keyword evidence="4" id="KW-0325">Glycoprotein</keyword>
<organism evidence="6 7">
    <name type="scientific">Conger conger</name>
    <name type="common">Conger eel</name>
    <name type="synonym">Muraena conger</name>
    <dbReference type="NCBI Taxonomy" id="82655"/>
    <lineage>
        <taxon>Eukaryota</taxon>
        <taxon>Metazoa</taxon>
        <taxon>Chordata</taxon>
        <taxon>Craniata</taxon>
        <taxon>Vertebrata</taxon>
        <taxon>Euteleostomi</taxon>
        <taxon>Actinopterygii</taxon>
        <taxon>Neopterygii</taxon>
        <taxon>Teleostei</taxon>
        <taxon>Anguilliformes</taxon>
        <taxon>Congridae</taxon>
        <taxon>Conger</taxon>
    </lineage>
</organism>
<keyword evidence="3 5" id="KW-0732">Signal</keyword>
<evidence type="ECO:0000256" key="2">
    <source>
        <dbReference type="ARBA" id="ARBA00022525"/>
    </source>
</evidence>
<name>A0A9Q1I207_CONCO</name>
<dbReference type="OrthoDB" id="8678705at2759"/>
<evidence type="ECO:0000256" key="4">
    <source>
        <dbReference type="ARBA" id="ARBA00023180"/>
    </source>
</evidence>
<proteinExistence type="predicted"/>
<dbReference type="GO" id="GO:0005576">
    <property type="term" value="C:extracellular region"/>
    <property type="evidence" value="ECO:0007669"/>
    <property type="project" value="UniProtKB-SubCell"/>
</dbReference>
<dbReference type="EMBL" id="JAFJMO010000005">
    <property type="protein sequence ID" value="KAJ8275797.1"/>
    <property type="molecule type" value="Genomic_DNA"/>
</dbReference>
<keyword evidence="2" id="KW-0964">Secreted</keyword>
<dbReference type="Gene3D" id="2.40.128.20">
    <property type="match status" value="1"/>
</dbReference>
<dbReference type="PANTHER" id="PTHR11967">
    <property type="entry name" value="ALPHA-1-ACID GLYCOPROTEIN"/>
    <property type="match status" value="1"/>
</dbReference>
<accession>A0A9Q1I207</accession>
<feature type="signal peptide" evidence="5">
    <location>
        <begin position="1"/>
        <end position="18"/>
    </location>
</feature>
<sequence length="188" mass="20637">MDVLTVAALLSLLSVSAAKPLGCEDLIQPLPVNKTHVSGKWIVIEGTADHQSFIDIQKTVNSSLIDTVLSSDESTAVMKDRNMMNGKCHYGVQNVTFSNNTGHMIHESGLRTCTVVLHASPDCLVVSLTSVLAEDIIKSLYIFGRTKQLSQADLDIYHKQVECLGFPQPMFKYDQKQDICPAEEKALS</sequence>
<reference evidence="6" key="1">
    <citation type="journal article" date="2023" name="Science">
        <title>Genome structures resolve the early diversification of teleost fishes.</title>
        <authorList>
            <person name="Parey E."/>
            <person name="Louis A."/>
            <person name="Montfort J."/>
            <person name="Bouchez O."/>
            <person name="Roques C."/>
            <person name="Iampietro C."/>
            <person name="Lluch J."/>
            <person name="Castinel A."/>
            <person name="Donnadieu C."/>
            <person name="Desvignes T."/>
            <person name="Floi Bucao C."/>
            <person name="Jouanno E."/>
            <person name="Wen M."/>
            <person name="Mejri S."/>
            <person name="Dirks R."/>
            <person name="Jansen H."/>
            <person name="Henkel C."/>
            <person name="Chen W.J."/>
            <person name="Zahm M."/>
            <person name="Cabau C."/>
            <person name="Klopp C."/>
            <person name="Thompson A.W."/>
            <person name="Robinson-Rechavi M."/>
            <person name="Braasch I."/>
            <person name="Lecointre G."/>
            <person name="Bobe J."/>
            <person name="Postlethwait J.H."/>
            <person name="Berthelot C."/>
            <person name="Roest Crollius H."/>
            <person name="Guiguen Y."/>
        </authorList>
    </citation>
    <scope>NUCLEOTIDE SEQUENCE</scope>
    <source>
        <strain evidence="6">Concon-B</strain>
    </source>
</reference>